<evidence type="ECO:0000313" key="3">
    <source>
        <dbReference type="Proteomes" id="UP000253961"/>
    </source>
</evidence>
<dbReference type="OrthoDB" id="836632at2"/>
<comment type="caution">
    <text evidence="2">The sequence shown here is derived from an EMBL/GenBank/DDBJ whole genome shotgun (WGS) entry which is preliminary data.</text>
</comment>
<gene>
    <name evidence="2" type="ORF">DU508_19080</name>
</gene>
<evidence type="ECO:0000259" key="1">
    <source>
        <dbReference type="Pfam" id="PF13649"/>
    </source>
</evidence>
<dbReference type="GO" id="GO:0008168">
    <property type="term" value="F:methyltransferase activity"/>
    <property type="evidence" value="ECO:0007669"/>
    <property type="project" value="UniProtKB-KW"/>
</dbReference>
<dbReference type="EMBL" id="QPKV01000009">
    <property type="protein sequence ID" value="RDC54919.1"/>
    <property type="molecule type" value="Genomic_DNA"/>
</dbReference>
<name>A0A369PW54_9SPHI</name>
<organism evidence="2 3">
    <name type="scientific">Pedobacter chinensis</name>
    <dbReference type="NCBI Taxonomy" id="2282421"/>
    <lineage>
        <taxon>Bacteria</taxon>
        <taxon>Pseudomonadati</taxon>
        <taxon>Bacteroidota</taxon>
        <taxon>Sphingobacteriia</taxon>
        <taxon>Sphingobacteriales</taxon>
        <taxon>Sphingobacteriaceae</taxon>
        <taxon>Pedobacter</taxon>
    </lineage>
</organism>
<dbReference type="AlphaFoldDB" id="A0A369PW54"/>
<accession>A0A369PW54</accession>
<keyword evidence="2" id="KW-0489">Methyltransferase</keyword>
<dbReference type="PROSITE" id="PS01330">
    <property type="entry name" value="PABS_1"/>
    <property type="match status" value="1"/>
</dbReference>
<dbReference type="InterPro" id="IPR029063">
    <property type="entry name" value="SAM-dependent_MTases_sf"/>
</dbReference>
<dbReference type="SUPFAM" id="SSF53335">
    <property type="entry name" value="S-adenosyl-L-methionine-dependent methyltransferases"/>
    <property type="match status" value="1"/>
</dbReference>
<dbReference type="GO" id="GO:0032259">
    <property type="term" value="P:methylation"/>
    <property type="evidence" value="ECO:0007669"/>
    <property type="project" value="UniProtKB-KW"/>
</dbReference>
<dbReference type="Proteomes" id="UP000253961">
    <property type="component" value="Unassembled WGS sequence"/>
</dbReference>
<dbReference type="InterPro" id="IPR030373">
    <property type="entry name" value="PABS_CS"/>
</dbReference>
<evidence type="ECO:0000313" key="2">
    <source>
        <dbReference type="EMBL" id="RDC54919.1"/>
    </source>
</evidence>
<dbReference type="Gene3D" id="3.40.50.150">
    <property type="entry name" value="Vaccinia Virus protein VP39"/>
    <property type="match status" value="1"/>
</dbReference>
<keyword evidence="3" id="KW-1185">Reference proteome</keyword>
<keyword evidence="2" id="KW-0808">Transferase</keyword>
<dbReference type="InterPro" id="IPR041698">
    <property type="entry name" value="Methyltransf_25"/>
</dbReference>
<feature type="domain" description="Methyltransferase" evidence="1">
    <location>
        <begin position="41"/>
        <end position="136"/>
    </location>
</feature>
<dbReference type="RefSeq" id="WP_115404367.1">
    <property type="nucleotide sequence ID" value="NZ_QPKV01000009.1"/>
</dbReference>
<protein>
    <submittedName>
        <fullName evidence="2">Class I SAM-dependent methyltransferase</fullName>
    </submittedName>
</protein>
<dbReference type="CDD" id="cd02440">
    <property type="entry name" value="AdoMet_MTases"/>
    <property type="match status" value="1"/>
</dbReference>
<reference evidence="2 3" key="1">
    <citation type="submission" date="2018-07" db="EMBL/GenBank/DDBJ databases">
        <title>Pedobacter sp. nov., isolated from soil.</title>
        <authorList>
            <person name="Zhou L.Y."/>
            <person name="Du Z.J."/>
        </authorList>
    </citation>
    <scope>NUCLEOTIDE SEQUENCE [LARGE SCALE GENOMIC DNA]</scope>
    <source>
        <strain evidence="2 3">JDX94</strain>
    </source>
</reference>
<proteinExistence type="predicted"/>
<sequence>MDNNYDKIAKHYDFLSRLVFFKSQVNAQINQLKYIPSNSSVLIVGGGTGWILEEIAKVHSSGLNIVYVELSEKMVALSKNRDFQENNVEFVNLSIEDYQTTQSFDIILTPFLFDNFSEERAGHVFRKLNHYLKEKGLWFLVDFSLNNIHGKWWKSIMLKLMYWFFKLIGIVEARQLIDMHPYFEAIKYQTIEKRFYYKNFIAASIYKK</sequence>
<dbReference type="Pfam" id="PF13649">
    <property type="entry name" value="Methyltransf_25"/>
    <property type="match status" value="1"/>
</dbReference>